<dbReference type="InterPro" id="IPR045247">
    <property type="entry name" value="Oye-like"/>
</dbReference>
<gene>
    <name evidence="6" type="ORF">CVIRNUC_003732</name>
</gene>
<evidence type="ECO:0000256" key="1">
    <source>
        <dbReference type="ARBA" id="ARBA00001917"/>
    </source>
</evidence>
<feature type="domain" description="NADH:flavin oxidoreductase/NADH oxidase N-terminal" evidence="5">
    <location>
        <begin position="1"/>
        <end position="322"/>
    </location>
</feature>
<dbReference type="PANTHER" id="PTHR22893">
    <property type="entry name" value="NADH OXIDOREDUCTASE-RELATED"/>
    <property type="match status" value="1"/>
</dbReference>
<dbReference type="EMBL" id="CAUYUE010000004">
    <property type="protein sequence ID" value="CAK0770085.1"/>
    <property type="molecule type" value="Genomic_DNA"/>
</dbReference>
<dbReference type="PANTHER" id="PTHR22893:SF91">
    <property type="entry name" value="NADPH DEHYDROGENASE 2-RELATED"/>
    <property type="match status" value="1"/>
</dbReference>
<dbReference type="CDD" id="cd02933">
    <property type="entry name" value="OYE_like_FMN"/>
    <property type="match status" value="1"/>
</dbReference>
<keyword evidence="3" id="KW-0285">Flavoprotein</keyword>
<name>A0AAV1I0M8_9CHLO</name>
<organism evidence="6 7">
    <name type="scientific">Coccomyxa viridis</name>
    <dbReference type="NCBI Taxonomy" id="1274662"/>
    <lineage>
        <taxon>Eukaryota</taxon>
        <taxon>Viridiplantae</taxon>
        <taxon>Chlorophyta</taxon>
        <taxon>core chlorophytes</taxon>
        <taxon>Trebouxiophyceae</taxon>
        <taxon>Trebouxiophyceae incertae sedis</taxon>
        <taxon>Coccomyxaceae</taxon>
        <taxon>Coccomyxa</taxon>
    </lineage>
</organism>
<protein>
    <recommendedName>
        <fullName evidence="5">NADH:flavin oxidoreductase/NADH oxidase N-terminal domain-containing protein</fullName>
    </recommendedName>
</protein>
<evidence type="ECO:0000259" key="5">
    <source>
        <dbReference type="Pfam" id="PF00724"/>
    </source>
</evidence>
<sequence length="366" mass="40326">MVYAPLTRCRALGTVPCEGAQKYYKQRALKGGLMITEATTVSATGHGYPNTPGIFRKDQVNAWGPIVSGVHEAGGVFFVQLWHVGRASHPDYQPGGAQPLSCSDVPIPAPFKCLRADGSMAAYPVPRPLTKEEIQELVQAFADAAENAIKAGFDGVEIHGANGYLIEQFFRKTCNKRTDDYGGSIPNRCRFCLEIVKAVTARIGADRVGLRLSPYGAFLHGSLDDEVEELVTYLVKELAKLKLVYLHCVEPRAQGHASVEPPPGQDLQKFRKVWPGPFLAAGGYNKHSGDVAIEDGTADLITYGRFWLSTPDLPERFAKGAPINHYDRNTFYSTDPVKGYSDYPFLDEIPKDTPTYMHYSGMEMFK</sequence>
<comment type="cofactor">
    <cofactor evidence="1">
        <name>FMN</name>
        <dbReference type="ChEBI" id="CHEBI:58210"/>
    </cofactor>
</comment>
<comment type="caution">
    <text evidence="6">The sequence shown here is derived from an EMBL/GenBank/DDBJ whole genome shotgun (WGS) entry which is preliminary data.</text>
</comment>
<dbReference type="InterPro" id="IPR001155">
    <property type="entry name" value="OxRdtase_FMN_N"/>
</dbReference>
<keyword evidence="4" id="KW-0560">Oxidoreductase</keyword>
<dbReference type="InterPro" id="IPR013785">
    <property type="entry name" value="Aldolase_TIM"/>
</dbReference>
<accession>A0AAV1I0M8</accession>
<dbReference type="GO" id="GO:0010181">
    <property type="term" value="F:FMN binding"/>
    <property type="evidence" value="ECO:0007669"/>
    <property type="project" value="InterPro"/>
</dbReference>
<evidence type="ECO:0000256" key="4">
    <source>
        <dbReference type="ARBA" id="ARBA00023002"/>
    </source>
</evidence>
<dbReference type="Pfam" id="PF00724">
    <property type="entry name" value="Oxidored_FMN"/>
    <property type="match status" value="1"/>
</dbReference>
<keyword evidence="7" id="KW-1185">Reference proteome</keyword>
<evidence type="ECO:0000256" key="2">
    <source>
        <dbReference type="ARBA" id="ARBA00005979"/>
    </source>
</evidence>
<reference evidence="6 7" key="1">
    <citation type="submission" date="2023-10" db="EMBL/GenBank/DDBJ databases">
        <authorList>
            <person name="Maclean D."/>
            <person name="Macfadyen A."/>
        </authorList>
    </citation>
    <scope>NUCLEOTIDE SEQUENCE [LARGE SCALE GENOMIC DNA]</scope>
</reference>
<dbReference type="FunFam" id="3.20.20.70:FF:000059">
    <property type="entry name" value="N-ethylmaleimide reductase, FMN-linked"/>
    <property type="match status" value="1"/>
</dbReference>
<dbReference type="AlphaFoldDB" id="A0AAV1I0M8"/>
<proteinExistence type="inferred from homology"/>
<dbReference type="Proteomes" id="UP001314263">
    <property type="component" value="Unassembled WGS sequence"/>
</dbReference>
<dbReference type="SUPFAM" id="SSF51395">
    <property type="entry name" value="FMN-linked oxidoreductases"/>
    <property type="match status" value="1"/>
</dbReference>
<evidence type="ECO:0000313" key="6">
    <source>
        <dbReference type="EMBL" id="CAK0770085.1"/>
    </source>
</evidence>
<dbReference type="Gene3D" id="3.20.20.70">
    <property type="entry name" value="Aldolase class I"/>
    <property type="match status" value="1"/>
</dbReference>
<dbReference type="GO" id="GO:0005829">
    <property type="term" value="C:cytosol"/>
    <property type="evidence" value="ECO:0007669"/>
    <property type="project" value="UniProtKB-ARBA"/>
</dbReference>
<comment type="similarity">
    <text evidence="2">Belongs to the NADH:flavin oxidoreductase/NADH oxidase family.</text>
</comment>
<evidence type="ECO:0000256" key="3">
    <source>
        <dbReference type="ARBA" id="ARBA00022643"/>
    </source>
</evidence>
<keyword evidence="3" id="KW-0288">FMN</keyword>
<evidence type="ECO:0000313" key="7">
    <source>
        <dbReference type="Proteomes" id="UP001314263"/>
    </source>
</evidence>
<dbReference type="GO" id="GO:0016628">
    <property type="term" value="F:oxidoreductase activity, acting on the CH-CH group of donors, NAD or NADP as acceptor"/>
    <property type="evidence" value="ECO:0007669"/>
    <property type="project" value="UniProtKB-ARBA"/>
</dbReference>